<dbReference type="GO" id="GO:0015031">
    <property type="term" value="P:protein transport"/>
    <property type="evidence" value="ECO:0007669"/>
    <property type="project" value="UniProtKB-KW"/>
</dbReference>
<proteinExistence type="inferred from homology"/>
<protein>
    <submittedName>
        <fullName evidence="9">Biopolymer transporter ExbD</fullName>
    </submittedName>
</protein>
<gene>
    <name evidence="9" type="ORF">HUK65_13840</name>
</gene>
<evidence type="ECO:0000256" key="2">
    <source>
        <dbReference type="ARBA" id="ARBA00005811"/>
    </source>
</evidence>
<evidence type="ECO:0000256" key="8">
    <source>
        <dbReference type="SAM" id="Phobius"/>
    </source>
</evidence>
<evidence type="ECO:0000256" key="1">
    <source>
        <dbReference type="ARBA" id="ARBA00004162"/>
    </source>
</evidence>
<sequence length="141" mass="14752">MRLALPQPPRALISLVPLVDVLLIMLVFFMVTSTYLDLDMIPAAERSEDAAAPMPAQAAPGGAGMLLIRLAPDGRPWLRGQALDAGALAAALDAHRRAGPDAAVSVLASPRADVQALVTLMDAVNDAGLTRLRVLRTEGVP</sequence>
<keyword evidence="3" id="KW-1003">Cell membrane</keyword>
<dbReference type="RefSeq" id="WP_179906865.1">
    <property type="nucleotide sequence ID" value="NZ_JACBXS010000032.1"/>
</dbReference>
<dbReference type="GO" id="GO:0022857">
    <property type="term" value="F:transmembrane transporter activity"/>
    <property type="evidence" value="ECO:0007669"/>
    <property type="project" value="InterPro"/>
</dbReference>
<dbReference type="Gene3D" id="3.30.420.270">
    <property type="match status" value="1"/>
</dbReference>
<keyword evidence="10" id="KW-1185">Reference proteome</keyword>
<dbReference type="InterPro" id="IPR003400">
    <property type="entry name" value="ExbD"/>
</dbReference>
<dbReference type="PANTHER" id="PTHR30558">
    <property type="entry name" value="EXBD MEMBRANE COMPONENT OF PMF-DRIVEN MACROMOLECULE IMPORT SYSTEM"/>
    <property type="match status" value="1"/>
</dbReference>
<accession>A0A7Z0I182</accession>
<comment type="similarity">
    <text evidence="2 7">Belongs to the ExbD/TolR family.</text>
</comment>
<comment type="caution">
    <text evidence="9">The sequence shown here is derived from an EMBL/GenBank/DDBJ whole genome shotgun (WGS) entry which is preliminary data.</text>
</comment>
<reference evidence="9 10" key="1">
    <citation type="journal article" date="2000" name="Arch. Microbiol.">
        <title>Rhodobaca bogoriensis gen. nov. and sp. nov., an alkaliphilic purple nonsulfur bacterium from African Rift Valley soda lakes.</title>
        <authorList>
            <person name="Milford A.D."/>
            <person name="Achenbach L.A."/>
            <person name="Jung D.O."/>
            <person name="Madigan M.T."/>
        </authorList>
    </citation>
    <scope>NUCLEOTIDE SEQUENCE [LARGE SCALE GENOMIC DNA]</scope>
    <source>
        <strain evidence="9 10">2376</strain>
    </source>
</reference>
<keyword evidence="5 8" id="KW-1133">Transmembrane helix</keyword>
<dbReference type="Pfam" id="PF02472">
    <property type="entry name" value="ExbD"/>
    <property type="match status" value="1"/>
</dbReference>
<dbReference type="EMBL" id="JACBXS010000032">
    <property type="protein sequence ID" value="NYS26070.1"/>
    <property type="molecule type" value="Genomic_DNA"/>
</dbReference>
<keyword evidence="7" id="KW-0813">Transport</keyword>
<evidence type="ECO:0000256" key="5">
    <source>
        <dbReference type="ARBA" id="ARBA00022989"/>
    </source>
</evidence>
<organism evidence="9 10">
    <name type="scientific">Rhabdonatronobacter sediminivivens</name>
    <dbReference type="NCBI Taxonomy" id="2743469"/>
    <lineage>
        <taxon>Bacteria</taxon>
        <taxon>Pseudomonadati</taxon>
        <taxon>Pseudomonadota</taxon>
        <taxon>Alphaproteobacteria</taxon>
        <taxon>Rhodobacterales</taxon>
        <taxon>Paracoccaceae</taxon>
        <taxon>Rhabdonatronobacter</taxon>
    </lineage>
</organism>
<comment type="subcellular location">
    <subcellularLocation>
        <location evidence="1">Cell membrane</location>
        <topology evidence="1">Single-pass membrane protein</topology>
    </subcellularLocation>
    <subcellularLocation>
        <location evidence="7">Cell membrane</location>
        <topology evidence="7">Single-pass type II membrane protein</topology>
    </subcellularLocation>
</comment>
<evidence type="ECO:0000313" key="9">
    <source>
        <dbReference type="EMBL" id="NYS26070.1"/>
    </source>
</evidence>
<evidence type="ECO:0000313" key="10">
    <source>
        <dbReference type="Proteomes" id="UP000529417"/>
    </source>
</evidence>
<dbReference type="AlphaFoldDB" id="A0A7Z0I182"/>
<evidence type="ECO:0000256" key="7">
    <source>
        <dbReference type="RuleBase" id="RU003879"/>
    </source>
</evidence>
<keyword evidence="6 8" id="KW-0472">Membrane</keyword>
<evidence type="ECO:0000256" key="6">
    <source>
        <dbReference type="ARBA" id="ARBA00023136"/>
    </source>
</evidence>
<keyword evidence="7" id="KW-0653">Protein transport</keyword>
<keyword evidence="4 7" id="KW-0812">Transmembrane</keyword>
<dbReference type="Proteomes" id="UP000529417">
    <property type="component" value="Unassembled WGS sequence"/>
</dbReference>
<evidence type="ECO:0000256" key="3">
    <source>
        <dbReference type="ARBA" id="ARBA00022475"/>
    </source>
</evidence>
<dbReference type="GO" id="GO:0005886">
    <property type="term" value="C:plasma membrane"/>
    <property type="evidence" value="ECO:0007669"/>
    <property type="project" value="UniProtKB-SubCell"/>
</dbReference>
<evidence type="ECO:0000256" key="4">
    <source>
        <dbReference type="ARBA" id="ARBA00022692"/>
    </source>
</evidence>
<name>A0A7Z0I182_9RHOB</name>
<feature type="transmembrane region" description="Helical" evidence="8">
    <location>
        <begin position="12"/>
        <end position="36"/>
    </location>
</feature>